<dbReference type="STRING" id="8496.A0A151MRU5"/>
<feature type="region of interest" description="Disordered" evidence="2">
    <location>
        <begin position="274"/>
        <end position="409"/>
    </location>
</feature>
<feature type="compositionally biased region" description="Polar residues" evidence="2">
    <location>
        <begin position="366"/>
        <end position="382"/>
    </location>
</feature>
<dbReference type="PROSITE" id="PS50088">
    <property type="entry name" value="ANK_REPEAT"/>
    <property type="match status" value="1"/>
</dbReference>
<dbReference type="OrthoDB" id="20872at2759"/>
<reference evidence="4 5" key="1">
    <citation type="journal article" date="2012" name="Genome Biol.">
        <title>Sequencing three crocodilian genomes to illuminate the evolution of archosaurs and amniotes.</title>
        <authorList>
            <person name="St John J.A."/>
            <person name="Braun E.L."/>
            <person name="Isberg S.R."/>
            <person name="Miles L.G."/>
            <person name="Chong A.Y."/>
            <person name="Gongora J."/>
            <person name="Dalzell P."/>
            <person name="Moran C."/>
            <person name="Bed'hom B."/>
            <person name="Abzhanov A."/>
            <person name="Burgess S.C."/>
            <person name="Cooksey A.M."/>
            <person name="Castoe T.A."/>
            <person name="Crawford N.G."/>
            <person name="Densmore L.D."/>
            <person name="Drew J.C."/>
            <person name="Edwards S.V."/>
            <person name="Faircloth B.C."/>
            <person name="Fujita M.K."/>
            <person name="Greenwold M.J."/>
            <person name="Hoffmann F.G."/>
            <person name="Howard J.M."/>
            <person name="Iguchi T."/>
            <person name="Janes D.E."/>
            <person name="Khan S.Y."/>
            <person name="Kohno S."/>
            <person name="de Koning A.J."/>
            <person name="Lance S.L."/>
            <person name="McCarthy F.M."/>
            <person name="McCormack J.E."/>
            <person name="Merchant M.E."/>
            <person name="Peterson D.G."/>
            <person name="Pollock D.D."/>
            <person name="Pourmand N."/>
            <person name="Raney B.J."/>
            <person name="Roessler K.A."/>
            <person name="Sanford J.R."/>
            <person name="Sawyer R.H."/>
            <person name="Schmidt C.J."/>
            <person name="Triplett E.W."/>
            <person name="Tuberville T.D."/>
            <person name="Venegas-Anaya M."/>
            <person name="Howard J.T."/>
            <person name="Jarvis E.D."/>
            <person name="Guillette L.J.Jr."/>
            <person name="Glenn T.C."/>
            <person name="Green R.E."/>
            <person name="Ray D.A."/>
        </authorList>
    </citation>
    <scope>NUCLEOTIDE SEQUENCE [LARGE SCALE GENOMIC DNA]</scope>
    <source>
        <strain evidence="4">KSC_2009_1</strain>
    </source>
</reference>
<dbReference type="SUPFAM" id="SSF48403">
    <property type="entry name" value="Ankyrin repeat"/>
    <property type="match status" value="1"/>
</dbReference>
<evidence type="ECO:0000256" key="2">
    <source>
        <dbReference type="SAM" id="MobiDB-lite"/>
    </source>
</evidence>
<evidence type="ECO:0000259" key="3">
    <source>
        <dbReference type="SMART" id="SM01334"/>
    </source>
</evidence>
<dbReference type="SMART" id="SM01334">
    <property type="entry name" value="DUF3454"/>
    <property type="match status" value="1"/>
</dbReference>
<dbReference type="InterPro" id="IPR002110">
    <property type="entry name" value="Ankyrin_rpt"/>
</dbReference>
<dbReference type="AlphaFoldDB" id="A0A151MRU5"/>
<comment type="caution">
    <text evidence="4">The sequence shown here is derived from an EMBL/GenBank/DDBJ whole genome shotgun (WGS) entry which is preliminary data.</text>
</comment>
<feature type="compositionally biased region" description="Pro residues" evidence="2">
    <location>
        <begin position="289"/>
        <end position="302"/>
    </location>
</feature>
<evidence type="ECO:0000313" key="5">
    <source>
        <dbReference type="Proteomes" id="UP000050525"/>
    </source>
</evidence>
<sequence>MQDSKEETPLFLAAREGSYEAAKILLDHFANREITDHLDRLPRDIAHERLHHDIVRLLDEHSAGRSPPGGLAPAHALSPLVCPPGGFLPGLKPAPGSKKSRRPSAKGAGVGAGTGPGKEPKGRGKKLSLECPGGLLESSVTLSPVDSLDSPYVANPTSPGLASPGVFHTGGSALSVPGLLETPFAVSLARLGEAGEASGTLLSMGRVGLRPPGCMGLGLGMVSPVAVPFEWHARPPAPVIGVVHPATSHPNLHQSGQAFAPGLLLPGPMTVLHSSQVLGSPGPGAKEPTPAPSTAMPPPAPGPARGEGQGQGGSRPPQYFKAPGGPGAEEFQTAPPPPGGGYAEGRYLRVPSEHPYLTPSPESPEQWASPSPRSLSDWSEGTGSPAVLPPNQTQLPPLPDPPAKMQVFA</sequence>
<organism evidence="4 5">
    <name type="scientific">Alligator mississippiensis</name>
    <name type="common">American alligator</name>
    <dbReference type="NCBI Taxonomy" id="8496"/>
    <lineage>
        <taxon>Eukaryota</taxon>
        <taxon>Metazoa</taxon>
        <taxon>Chordata</taxon>
        <taxon>Craniata</taxon>
        <taxon>Vertebrata</taxon>
        <taxon>Euteleostomi</taxon>
        <taxon>Archelosauria</taxon>
        <taxon>Archosauria</taxon>
        <taxon>Crocodylia</taxon>
        <taxon>Alligatoridae</taxon>
        <taxon>Alligatorinae</taxon>
        <taxon>Alligator</taxon>
    </lineage>
</organism>
<name>A0A151MRU5_ALLMI</name>
<dbReference type="Gene3D" id="1.25.40.20">
    <property type="entry name" value="Ankyrin repeat-containing domain"/>
    <property type="match status" value="1"/>
</dbReference>
<evidence type="ECO:0000313" key="4">
    <source>
        <dbReference type="EMBL" id="KYO27245.1"/>
    </source>
</evidence>
<gene>
    <name evidence="4" type="ORF">Y1Q_0004242</name>
</gene>
<dbReference type="EMBL" id="AKHW03005239">
    <property type="protein sequence ID" value="KYO27245.1"/>
    <property type="molecule type" value="Genomic_DNA"/>
</dbReference>
<accession>A0A151MRU5</accession>
<protein>
    <submittedName>
        <fullName evidence="4">Neurogenic locus notch-like protein 3-like</fullName>
    </submittedName>
</protein>
<keyword evidence="1" id="KW-0040">ANK repeat</keyword>
<feature type="repeat" description="ANK" evidence="1">
    <location>
        <begin position="5"/>
        <end position="37"/>
    </location>
</feature>
<proteinExistence type="predicted"/>
<dbReference type="PROSITE" id="PS50297">
    <property type="entry name" value="ANK_REP_REGION"/>
    <property type="match status" value="1"/>
</dbReference>
<dbReference type="InterPro" id="IPR036770">
    <property type="entry name" value="Ankyrin_rpt-contain_sf"/>
</dbReference>
<keyword evidence="5" id="KW-1185">Reference proteome</keyword>
<dbReference type="Pfam" id="PF00023">
    <property type="entry name" value="Ank"/>
    <property type="match status" value="1"/>
</dbReference>
<evidence type="ECO:0000256" key="1">
    <source>
        <dbReference type="PROSITE-ProRule" id="PRU00023"/>
    </source>
</evidence>
<feature type="region of interest" description="Disordered" evidence="2">
    <location>
        <begin position="88"/>
        <end position="127"/>
    </location>
</feature>
<feature type="domain" description="Notch C-terminal" evidence="3">
    <location>
        <begin position="328"/>
        <end position="387"/>
    </location>
</feature>
<dbReference type="KEGG" id="amj:106737792"/>
<dbReference type="Proteomes" id="UP000050525">
    <property type="component" value="Unassembled WGS sequence"/>
</dbReference>
<dbReference type="InterPro" id="IPR024600">
    <property type="entry name" value="Notch_C"/>
</dbReference>